<dbReference type="GO" id="GO:0004829">
    <property type="term" value="F:threonine-tRNA ligase activity"/>
    <property type="evidence" value="ECO:0007669"/>
    <property type="project" value="InterPro"/>
</dbReference>
<name>X0VVD0_9ZZZZ</name>
<keyword evidence="3" id="KW-0648">Protein biosynthesis</keyword>
<evidence type="ECO:0000259" key="4">
    <source>
        <dbReference type="Pfam" id="PF08915"/>
    </source>
</evidence>
<dbReference type="InterPro" id="IPR015011">
    <property type="entry name" value="Threonyl-tRNA_syn_edit_dom_arc"/>
</dbReference>
<protein>
    <recommendedName>
        <fullName evidence="4">Threonyl-tRNA synthetase editing domain-containing protein</fullName>
    </recommendedName>
</protein>
<dbReference type="Gene3D" id="3.30.930.10">
    <property type="entry name" value="Bira Bifunctional Protein, Domain 2"/>
    <property type="match status" value="1"/>
</dbReference>
<gene>
    <name evidence="5" type="ORF">S01H1_53200</name>
</gene>
<dbReference type="Pfam" id="PF08915">
    <property type="entry name" value="tRNA-Thr_ED"/>
    <property type="match status" value="1"/>
</dbReference>
<organism evidence="5">
    <name type="scientific">marine sediment metagenome</name>
    <dbReference type="NCBI Taxonomy" id="412755"/>
    <lineage>
        <taxon>unclassified sequences</taxon>
        <taxon>metagenomes</taxon>
        <taxon>ecological metagenomes</taxon>
    </lineage>
</organism>
<evidence type="ECO:0000256" key="2">
    <source>
        <dbReference type="ARBA" id="ARBA00022833"/>
    </source>
</evidence>
<dbReference type="GO" id="GO:0006435">
    <property type="term" value="P:threonyl-tRNA aminoacylation"/>
    <property type="evidence" value="ECO:0007669"/>
    <property type="project" value="TreeGrafter"/>
</dbReference>
<dbReference type="EMBL" id="BARS01034438">
    <property type="protein sequence ID" value="GAG22245.1"/>
    <property type="molecule type" value="Genomic_DNA"/>
</dbReference>
<dbReference type="InterPro" id="IPR045864">
    <property type="entry name" value="aa-tRNA-synth_II/BPL/LPL"/>
</dbReference>
<feature type="non-terminal residue" evidence="5">
    <location>
        <position position="1"/>
    </location>
</feature>
<proteinExistence type="predicted"/>
<evidence type="ECO:0000256" key="1">
    <source>
        <dbReference type="ARBA" id="ARBA00022490"/>
    </source>
</evidence>
<dbReference type="GO" id="GO:0005737">
    <property type="term" value="C:cytoplasm"/>
    <property type="evidence" value="ECO:0007669"/>
    <property type="project" value="InterPro"/>
</dbReference>
<dbReference type="AlphaFoldDB" id="X0VVD0"/>
<dbReference type="Gene3D" id="3.50.80.10">
    <property type="entry name" value="D-tyrosyl-tRNA(Tyr) deacylase"/>
    <property type="match status" value="1"/>
</dbReference>
<sequence>IIGVYRKIGAERVALYPYAHLSQTLSSPDIAIQVMDGVRERLEKEGLEVLRLPFGWYKAFKLSCKGHPLSELSRTITTETAEAESPEEKTPSHYLLLTPDGKEHDLDLDDIDACAALEGQPSLKQFILVEELCQKPGKEPPHIKLMRRLEIADYEPASDTGHLRFYPKGAFIRGLLEDLAGQLAQEIGATRIETPVLYKADEPDIREQAAKFAQKDYKIRLPNRTLLMRFAGDFGLFKIMKNTTMSYRQLPVRIYKGEF</sequence>
<dbReference type="GO" id="GO:0008270">
    <property type="term" value="F:zinc ion binding"/>
    <property type="evidence" value="ECO:0007669"/>
    <property type="project" value="InterPro"/>
</dbReference>
<dbReference type="PANTHER" id="PTHR11451">
    <property type="entry name" value="THREONINE-TRNA LIGASE"/>
    <property type="match status" value="1"/>
</dbReference>
<comment type="caution">
    <text evidence="5">The sequence shown here is derived from an EMBL/GenBank/DDBJ whole genome shotgun (WGS) entry which is preliminary data.</text>
</comment>
<feature type="domain" description="Threonyl-tRNA synthetase editing" evidence="4">
    <location>
        <begin position="3"/>
        <end position="76"/>
    </location>
</feature>
<feature type="non-terminal residue" evidence="5">
    <location>
        <position position="259"/>
    </location>
</feature>
<dbReference type="PANTHER" id="PTHR11451:SF44">
    <property type="entry name" value="THREONINE--TRNA LIGASE, CHLOROPLASTIC_MITOCHONDRIAL 2"/>
    <property type="match status" value="1"/>
</dbReference>
<keyword evidence="2" id="KW-0862">Zinc</keyword>
<reference evidence="5" key="1">
    <citation type="journal article" date="2014" name="Front. Microbiol.">
        <title>High frequency of phylogenetically diverse reductive dehalogenase-homologous genes in deep subseafloor sedimentary metagenomes.</title>
        <authorList>
            <person name="Kawai M."/>
            <person name="Futagami T."/>
            <person name="Toyoda A."/>
            <person name="Takaki Y."/>
            <person name="Nishi S."/>
            <person name="Hori S."/>
            <person name="Arai W."/>
            <person name="Tsubouchi T."/>
            <person name="Morono Y."/>
            <person name="Uchiyama I."/>
            <person name="Ito T."/>
            <person name="Fujiyama A."/>
            <person name="Inagaki F."/>
            <person name="Takami H."/>
        </authorList>
    </citation>
    <scope>NUCLEOTIDE SEQUENCE</scope>
    <source>
        <strain evidence="5">Expedition CK06-06</strain>
    </source>
</reference>
<dbReference type="SUPFAM" id="SSF55681">
    <property type="entry name" value="Class II aaRS and biotin synthetases"/>
    <property type="match status" value="1"/>
</dbReference>
<dbReference type="InterPro" id="IPR023509">
    <property type="entry name" value="DTD-like_sf"/>
</dbReference>
<evidence type="ECO:0000256" key="3">
    <source>
        <dbReference type="ARBA" id="ARBA00022917"/>
    </source>
</evidence>
<evidence type="ECO:0000313" key="5">
    <source>
        <dbReference type="EMBL" id="GAG22245.1"/>
    </source>
</evidence>
<keyword evidence="1" id="KW-0963">Cytoplasm</keyword>
<dbReference type="GO" id="GO:0005524">
    <property type="term" value="F:ATP binding"/>
    <property type="evidence" value="ECO:0007669"/>
    <property type="project" value="InterPro"/>
</dbReference>
<accession>X0VVD0</accession>